<reference evidence="3" key="1">
    <citation type="submission" date="2017-04" db="EMBL/GenBank/DDBJ databases">
        <authorList>
            <person name="Varghese N."/>
            <person name="Submissions S."/>
        </authorList>
    </citation>
    <scope>NUCLEOTIDE SEQUENCE [LARGE SCALE GENOMIC DNA]</scope>
    <source>
        <strain evidence="3">DSM 4125</strain>
    </source>
</reference>
<evidence type="ECO:0000313" key="3">
    <source>
        <dbReference type="Proteomes" id="UP000193804"/>
    </source>
</evidence>
<dbReference type="InterPro" id="IPR002931">
    <property type="entry name" value="Transglutaminase-like"/>
</dbReference>
<dbReference type="Gene3D" id="3.10.620.30">
    <property type="match status" value="1"/>
</dbReference>
<sequence>MEKQNLKAYLESADFVDSDHPMVQQYAKEVTYGVNSILDQVKYLYYAVRDGFRYDPYRLDFSKEAMKASSLLKRDYGYCVEKSCLFAAACRVIGVPSRLGFANVRNHIGTAKLEAVLQTDVLVFHGYAEIFLNNKWIKVTPVFNRELCEKLNVKPLEFDPKGDSIFQEYNEKGAKFMEYLHQYGHFEDIPYEFFMGELIKHYPHLKSKLQERNLLLIK</sequence>
<feature type="domain" description="Transglutaminase-like" evidence="1">
    <location>
        <begin position="25"/>
        <end position="141"/>
    </location>
</feature>
<name>A0A1X7I2I6_9BACT</name>
<dbReference type="SUPFAM" id="SSF54001">
    <property type="entry name" value="Cysteine proteinases"/>
    <property type="match status" value="1"/>
</dbReference>
<proteinExistence type="predicted"/>
<dbReference type="InterPro" id="IPR038765">
    <property type="entry name" value="Papain-like_cys_pep_sf"/>
</dbReference>
<protein>
    <submittedName>
        <fullName evidence="2">Transglutaminase-like superfamily protein</fullName>
    </submittedName>
</protein>
<organism evidence="2 3">
    <name type="scientific">Marivirga sericea</name>
    <dbReference type="NCBI Taxonomy" id="1028"/>
    <lineage>
        <taxon>Bacteria</taxon>
        <taxon>Pseudomonadati</taxon>
        <taxon>Bacteroidota</taxon>
        <taxon>Cytophagia</taxon>
        <taxon>Cytophagales</taxon>
        <taxon>Marivirgaceae</taxon>
        <taxon>Marivirga</taxon>
    </lineage>
</organism>
<evidence type="ECO:0000259" key="1">
    <source>
        <dbReference type="Pfam" id="PF01841"/>
    </source>
</evidence>
<keyword evidence="3" id="KW-1185">Reference proteome</keyword>
<dbReference type="STRING" id="1028.SAMN05661096_00129"/>
<dbReference type="PANTHER" id="PTHR33490:SF3">
    <property type="entry name" value="CONSERVED INTEGRAL MEMBRANE PROTEIN"/>
    <property type="match status" value="1"/>
</dbReference>
<gene>
    <name evidence="2" type="ORF">SAMN05661096_00129</name>
</gene>
<dbReference type="EMBL" id="FXAW01000001">
    <property type="protein sequence ID" value="SMG08376.1"/>
    <property type="molecule type" value="Genomic_DNA"/>
</dbReference>
<evidence type="ECO:0000313" key="2">
    <source>
        <dbReference type="EMBL" id="SMG08376.1"/>
    </source>
</evidence>
<dbReference type="AlphaFoldDB" id="A0A1X7I2I6"/>
<dbReference type="OrthoDB" id="9804872at2"/>
<accession>A0A1X7I2I6</accession>
<dbReference type="Pfam" id="PF01841">
    <property type="entry name" value="Transglut_core"/>
    <property type="match status" value="1"/>
</dbReference>
<dbReference type="RefSeq" id="WP_085515154.1">
    <property type="nucleotide sequence ID" value="NZ_FXAW01000001.1"/>
</dbReference>
<dbReference type="Proteomes" id="UP000193804">
    <property type="component" value="Unassembled WGS sequence"/>
</dbReference>
<dbReference type="PANTHER" id="PTHR33490">
    <property type="entry name" value="BLR5614 PROTEIN-RELATED"/>
    <property type="match status" value="1"/>
</dbReference>